<dbReference type="InterPro" id="IPR023214">
    <property type="entry name" value="HAD_sf"/>
</dbReference>
<dbReference type="EMBL" id="DF237115">
    <property type="protein sequence ID" value="GAQ83869.1"/>
    <property type="molecule type" value="Genomic_DNA"/>
</dbReference>
<dbReference type="PANTHER" id="PTHR19288:SF25">
    <property type="entry name" value="PHOSPHATIDYLGLYCEROPHOSPHATASE GEP4, MITOCHONDRIAL"/>
    <property type="match status" value="1"/>
</dbReference>
<reference evidence="2 3" key="1">
    <citation type="journal article" date="2014" name="Nat. Commun.">
        <title>Klebsormidium flaccidum genome reveals primary factors for plant terrestrial adaptation.</title>
        <authorList>
            <person name="Hori K."/>
            <person name="Maruyama F."/>
            <person name="Fujisawa T."/>
            <person name="Togashi T."/>
            <person name="Yamamoto N."/>
            <person name="Seo M."/>
            <person name="Sato S."/>
            <person name="Yamada T."/>
            <person name="Mori H."/>
            <person name="Tajima N."/>
            <person name="Moriyama T."/>
            <person name="Ikeuchi M."/>
            <person name="Watanabe M."/>
            <person name="Wada H."/>
            <person name="Kobayashi K."/>
            <person name="Saito M."/>
            <person name="Masuda T."/>
            <person name="Sasaki-Sekimoto Y."/>
            <person name="Mashiguchi K."/>
            <person name="Awai K."/>
            <person name="Shimojima M."/>
            <person name="Masuda S."/>
            <person name="Iwai M."/>
            <person name="Nobusawa T."/>
            <person name="Narise T."/>
            <person name="Kondo S."/>
            <person name="Saito H."/>
            <person name="Sato R."/>
            <person name="Murakawa M."/>
            <person name="Ihara Y."/>
            <person name="Oshima-Yamada Y."/>
            <person name="Ohtaka K."/>
            <person name="Satoh M."/>
            <person name="Sonobe K."/>
            <person name="Ishii M."/>
            <person name="Ohtani R."/>
            <person name="Kanamori-Sato M."/>
            <person name="Honoki R."/>
            <person name="Miyazaki D."/>
            <person name="Mochizuki H."/>
            <person name="Umetsu J."/>
            <person name="Higashi K."/>
            <person name="Shibata D."/>
            <person name="Kamiya Y."/>
            <person name="Sato N."/>
            <person name="Nakamura Y."/>
            <person name="Tabata S."/>
            <person name="Ida S."/>
            <person name="Kurokawa K."/>
            <person name="Ohta H."/>
        </authorList>
    </citation>
    <scope>NUCLEOTIDE SEQUENCE [LARGE SCALE GENOMIC DNA]</scope>
    <source>
        <strain evidence="2 3">NIES-2285</strain>
    </source>
</reference>
<keyword evidence="3" id="KW-1185">Reference proteome</keyword>
<dbReference type="Pfam" id="PF09419">
    <property type="entry name" value="PGP_phosphatase"/>
    <property type="match status" value="1"/>
</dbReference>
<dbReference type="InterPro" id="IPR006549">
    <property type="entry name" value="HAD-SF_hydro_IIIA"/>
</dbReference>
<dbReference type="Proteomes" id="UP000054558">
    <property type="component" value="Unassembled WGS sequence"/>
</dbReference>
<dbReference type="AlphaFoldDB" id="A0A1Y1I384"/>
<dbReference type="PANTHER" id="PTHR19288">
    <property type="entry name" value="4-NITROPHENYLPHOSPHATASE-RELATED"/>
    <property type="match status" value="1"/>
</dbReference>
<feature type="region of interest" description="Disordered" evidence="1">
    <location>
        <begin position="105"/>
        <end position="169"/>
    </location>
</feature>
<dbReference type="STRING" id="105231.A0A1Y1I384"/>
<dbReference type="OrthoDB" id="198652at2759"/>
<dbReference type="Gene3D" id="3.40.50.1000">
    <property type="entry name" value="HAD superfamily/HAD-like"/>
    <property type="match status" value="1"/>
</dbReference>
<dbReference type="InterPro" id="IPR010021">
    <property type="entry name" value="PGPP1/Gep4"/>
</dbReference>
<evidence type="ECO:0000313" key="3">
    <source>
        <dbReference type="Proteomes" id="UP000054558"/>
    </source>
</evidence>
<gene>
    <name evidence="2" type="ORF">KFL_001660060</name>
</gene>
<evidence type="ECO:0000256" key="1">
    <source>
        <dbReference type="SAM" id="MobiDB-lite"/>
    </source>
</evidence>
<dbReference type="SUPFAM" id="SSF56784">
    <property type="entry name" value="HAD-like"/>
    <property type="match status" value="1"/>
</dbReference>
<protein>
    <submittedName>
        <fullName evidence="2">Uncharacterized protein</fullName>
    </submittedName>
</protein>
<feature type="compositionally biased region" description="Polar residues" evidence="1">
    <location>
        <begin position="160"/>
        <end position="169"/>
    </location>
</feature>
<dbReference type="NCBIfam" id="TIGR01662">
    <property type="entry name" value="HAD-SF-IIIA"/>
    <property type="match status" value="1"/>
</dbReference>
<dbReference type="GO" id="GO:0008962">
    <property type="term" value="F:phosphatidylglycerophosphatase activity"/>
    <property type="evidence" value="ECO:0007669"/>
    <property type="project" value="InterPro"/>
</dbReference>
<accession>A0A1Y1I384</accession>
<name>A0A1Y1I384_KLENI</name>
<sequence length="386" mass="41554">MSRLGYSQCFHLARQARHTFLRGEQPLLQGALEVGRQKLLPVRAKNFSSERVQDQKSASSSFKIRPLSQLLLRTETGSHCLVHTEYGGAFLVRTFYARSAPPHASSSAVDASGLGGDDKSGSRAGDASGSGLGAKDSEARSQTHNAASISGSEAAEESPHSTQSAPGSRFGQNFNLAGIRITLGLLFGGKKHLAVPHIAVPDIRWIDWQALRAAGFQGVVFDKDNTLTAPYALEIYETLAESLQECRDVYEGKIVLLSNSAGLAQFDPDGKEASLLEQKLGIPVLRHGAKKPAGSSDPLTAHFGCSADRLVMVGDRYFTDVVFGNRHGMLTIRPAPLTAVGEPTMVKKVRLLEATLLSRWQAKDISAPEHKLALAPGKYIKDPGCW</sequence>
<organism evidence="2 3">
    <name type="scientific">Klebsormidium nitens</name>
    <name type="common">Green alga</name>
    <name type="synonym">Ulothrix nitens</name>
    <dbReference type="NCBI Taxonomy" id="105231"/>
    <lineage>
        <taxon>Eukaryota</taxon>
        <taxon>Viridiplantae</taxon>
        <taxon>Streptophyta</taxon>
        <taxon>Klebsormidiophyceae</taxon>
        <taxon>Klebsormidiales</taxon>
        <taxon>Klebsormidiaceae</taxon>
        <taxon>Klebsormidium</taxon>
    </lineage>
</organism>
<proteinExistence type="predicted"/>
<dbReference type="InterPro" id="IPR036412">
    <property type="entry name" value="HAD-like_sf"/>
</dbReference>
<dbReference type="InterPro" id="IPR027706">
    <property type="entry name" value="PGP_Pase"/>
</dbReference>
<evidence type="ECO:0000313" key="2">
    <source>
        <dbReference type="EMBL" id="GAQ83869.1"/>
    </source>
</evidence>
<dbReference type="NCBIfam" id="TIGR01668">
    <property type="entry name" value="YqeG_hyp_ppase"/>
    <property type="match status" value="1"/>
</dbReference>